<feature type="domain" description="N-acetyltransferase" evidence="1">
    <location>
        <begin position="5"/>
        <end position="158"/>
    </location>
</feature>
<organism evidence="2 3">
    <name type="scientific">Providencia stuartii (strain MRSN 2154)</name>
    <dbReference type="NCBI Taxonomy" id="1157951"/>
    <lineage>
        <taxon>Bacteria</taxon>
        <taxon>Pseudomonadati</taxon>
        <taxon>Pseudomonadota</taxon>
        <taxon>Gammaproteobacteria</taxon>
        <taxon>Enterobacterales</taxon>
        <taxon>Morganellaceae</taxon>
        <taxon>Providencia</taxon>
    </lineage>
</organism>
<accession>A0A140NKR0</accession>
<evidence type="ECO:0000313" key="2">
    <source>
        <dbReference type="EMBL" id="AFH92562.1"/>
    </source>
</evidence>
<dbReference type="CDD" id="cd04301">
    <property type="entry name" value="NAT_SF"/>
    <property type="match status" value="1"/>
</dbReference>
<dbReference type="InterPro" id="IPR016181">
    <property type="entry name" value="Acyl_CoA_acyltransferase"/>
</dbReference>
<dbReference type="GO" id="GO:0016747">
    <property type="term" value="F:acyltransferase activity, transferring groups other than amino-acyl groups"/>
    <property type="evidence" value="ECO:0007669"/>
    <property type="project" value="InterPro"/>
</dbReference>
<evidence type="ECO:0000259" key="1">
    <source>
        <dbReference type="PROSITE" id="PS51186"/>
    </source>
</evidence>
<protein>
    <recommendedName>
        <fullName evidence="1">N-acetyltransferase domain-containing protein</fullName>
    </recommendedName>
</protein>
<evidence type="ECO:0000313" key="3">
    <source>
        <dbReference type="Proteomes" id="UP000005012"/>
    </source>
</evidence>
<dbReference type="HOGENOM" id="CLU_118417_0_0_6"/>
<name>A0A140NKR0_PROSM</name>
<dbReference type="PATRIC" id="fig|1157951.4.peg.668"/>
<dbReference type="PROSITE" id="PS51186">
    <property type="entry name" value="GNAT"/>
    <property type="match status" value="1"/>
</dbReference>
<dbReference type="RefSeq" id="WP_014656366.1">
    <property type="nucleotide sequence ID" value="NC_017731.1"/>
</dbReference>
<reference evidence="2 3" key="1">
    <citation type="journal article" date="2012" name="J. Bacteriol.">
        <title>Complete Genome Sequence of Providencia stuartii Clinical Isolate MRSN 2154.</title>
        <authorList>
            <person name="Clifford R.J."/>
            <person name="Hang J."/>
            <person name="Riley M.C."/>
            <person name="Onmus-Leone F."/>
            <person name="Kuschner R.A."/>
            <person name="Lesho E.P."/>
            <person name="Waterman P.E."/>
        </authorList>
    </citation>
    <scope>NUCLEOTIDE SEQUENCE [LARGE SCALE GENOMIC DNA]</scope>
    <source>
        <strain evidence="2 3">MRSN 2154</strain>
    </source>
</reference>
<dbReference type="EMBL" id="CP003488">
    <property type="protein sequence ID" value="AFH92562.1"/>
    <property type="molecule type" value="Genomic_DNA"/>
</dbReference>
<reference evidence="3" key="2">
    <citation type="submission" date="2012-04" db="EMBL/GenBank/DDBJ databases">
        <title>Complete genome sequence of Providencia stuartii clinical isolate MRSN 2154.</title>
        <authorList>
            <person name="Clifford R.J."/>
            <person name="Hang J."/>
            <person name="Riley M.C."/>
            <person name="Onmus-Leone F."/>
            <person name="Kuschner R.A."/>
            <person name="Lesho E.P."/>
            <person name="Waterman P.E."/>
        </authorList>
    </citation>
    <scope>NUCLEOTIDE SEQUENCE [LARGE SCALE GENOMIC DNA]</scope>
    <source>
        <strain evidence="3">MRSN 2154</strain>
    </source>
</reference>
<sequence length="158" mass="18335">MLPPANFITLTSEMVEECAKLYCETYSSAPWFEQWPSHHPIIEFITHHLGNNYFMGYVIQIEKRIVGACLGFKKPWNQGVEYYIDELFIHPDFQGKGLGSAFMQYIEQQCVTCNLNAIILNTEKGFPSESYYRRNGFTVHEGLIILSKWVTTDNHKTK</sequence>
<dbReference type="SMR" id="A0A140NKR0"/>
<dbReference type="GeneID" id="93518587"/>
<dbReference type="Gene3D" id="3.40.630.30">
    <property type="match status" value="1"/>
</dbReference>
<dbReference type="SUPFAM" id="SSF55729">
    <property type="entry name" value="Acyl-CoA N-acyltransferases (Nat)"/>
    <property type="match status" value="1"/>
</dbReference>
<dbReference type="OrthoDB" id="7356080at2"/>
<proteinExistence type="predicted"/>
<dbReference type="AlphaFoldDB" id="A0A140NKR0"/>
<dbReference type="KEGG" id="psi:S70_03395"/>
<dbReference type="InterPro" id="IPR000182">
    <property type="entry name" value="GNAT_dom"/>
</dbReference>
<dbReference type="Proteomes" id="UP000005012">
    <property type="component" value="Chromosome"/>
</dbReference>
<gene>
    <name evidence="2" type="ordered locus">S70_03395</name>
</gene>
<dbReference type="Pfam" id="PF00583">
    <property type="entry name" value="Acetyltransf_1"/>
    <property type="match status" value="1"/>
</dbReference>